<dbReference type="RefSeq" id="WP_222596370.1">
    <property type="nucleotide sequence ID" value="NZ_BJVJ01000060.1"/>
</dbReference>
<evidence type="ECO:0000313" key="6">
    <source>
        <dbReference type="Proteomes" id="UP000321685"/>
    </source>
</evidence>
<dbReference type="Gene3D" id="1.10.640.10">
    <property type="entry name" value="Haem peroxidase domain superfamily, animal type"/>
    <property type="match status" value="1"/>
</dbReference>
<dbReference type="AlphaFoldDB" id="A0A511DN29"/>
<evidence type="ECO:0000256" key="3">
    <source>
        <dbReference type="ARBA" id="ARBA00023180"/>
    </source>
</evidence>
<evidence type="ECO:0000256" key="4">
    <source>
        <dbReference type="SAM" id="MobiDB-lite"/>
    </source>
</evidence>
<keyword evidence="5" id="KW-0575">Peroxidase</keyword>
<evidence type="ECO:0000256" key="1">
    <source>
        <dbReference type="ARBA" id="ARBA00004613"/>
    </source>
</evidence>
<organism evidence="5 6">
    <name type="scientific">Pseudonocardia sulfidoxydans NBRC 16205</name>
    <dbReference type="NCBI Taxonomy" id="1223511"/>
    <lineage>
        <taxon>Bacteria</taxon>
        <taxon>Bacillati</taxon>
        <taxon>Actinomycetota</taxon>
        <taxon>Actinomycetes</taxon>
        <taxon>Pseudonocardiales</taxon>
        <taxon>Pseudonocardiaceae</taxon>
        <taxon>Pseudonocardia</taxon>
    </lineage>
</organism>
<dbReference type="Proteomes" id="UP000321685">
    <property type="component" value="Unassembled WGS sequence"/>
</dbReference>
<accession>A0A511DN29</accession>
<dbReference type="InterPro" id="IPR010255">
    <property type="entry name" value="Haem_peroxidase_sf"/>
</dbReference>
<dbReference type="GO" id="GO:0020037">
    <property type="term" value="F:heme binding"/>
    <property type="evidence" value="ECO:0007669"/>
    <property type="project" value="InterPro"/>
</dbReference>
<dbReference type="Pfam" id="PF03098">
    <property type="entry name" value="An_peroxidase"/>
    <property type="match status" value="1"/>
</dbReference>
<comment type="caution">
    <text evidence="5">The sequence shown here is derived from an EMBL/GenBank/DDBJ whole genome shotgun (WGS) entry which is preliminary data.</text>
</comment>
<evidence type="ECO:0000313" key="5">
    <source>
        <dbReference type="EMBL" id="GEL25673.1"/>
    </source>
</evidence>
<keyword evidence="2" id="KW-0964">Secreted</keyword>
<dbReference type="SUPFAM" id="SSF48113">
    <property type="entry name" value="Heme-dependent peroxidases"/>
    <property type="match status" value="1"/>
</dbReference>
<dbReference type="InterPro" id="IPR019791">
    <property type="entry name" value="Haem_peroxidase_animal"/>
</dbReference>
<reference evidence="5 6" key="1">
    <citation type="submission" date="2019-07" db="EMBL/GenBank/DDBJ databases">
        <title>Whole genome shotgun sequence of Pseudonocardia sulfidoxydans NBRC 16205.</title>
        <authorList>
            <person name="Hosoyama A."/>
            <person name="Uohara A."/>
            <person name="Ohji S."/>
            <person name="Ichikawa N."/>
        </authorList>
    </citation>
    <scope>NUCLEOTIDE SEQUENCE [LARGE SCALE GENOMIC DNA]</scope>
    <source>
        <strain evidence="5 6">NBRC 16205</strain>
    </source>
</reference>
<gene>
    <name evidence="5" type="ORF">PSU4_46270</name>
</gene>
<dbReference type="PROSITE" id="PS50292">
    <property type="entry name" value="PEROXIDASE_3"/>
    <property type="match status" value="1"/>
</dbReference>
<dbReference type="PANTHER" id="PTHR11475:SF4">
    <property type="entry name" value="CHORION PEROXIDASE"/>
    <property type="match status" value="1"/>
</dbReference>
<feature type="compositionally biased region" description="Basic and acidic residues" evidence="4">
    <location>
        <begin position="544"/>
        <end position="557"/>
    </location>
</feature>
<dbReference type="PANTHER" id="PTHR11475">
    <property type="entry name" value="OXIDASE/PEROXIDASE"/>
    <property type="match status" value="1"/>
</dbReference>
<dbReference type="GO" id="GO:0004601">
    <property type="term" value="F:peroxidase activity"/>
    <property type="evidence" value="ECO:0007669"/>
    <property type="project" value="UniProtKB-KW"/>
</dbReference>
<keyword evidence="5" id="KW-0560">Oxidoreductase</keyword>
<name>A0A511DN29_9PSEU</name>
<comment type="subcellular location">
    <subcellularLocation>
        <location evidence="1">Secreted</location>
    </subcellularLocation>
</comment>
<dbReference type="EMBL" id="BJVJ01000060">
    <property type="protein sequence ID" value="GEL25673.1"/>
    <property type="molecule type" value="Genomic_DNA"/>
</dbReference>
<protein>
    <submittedName>
        <fullName evidence="5">Myeloperoxidase</fullName>
    </submittedName>
</protein>
<sequence length="557" mass="60415">MTHPTSGDAFLANLEHAVRAELSRTEASRPPGQTPLAPIQEWLFDPADAEREEVGLRNLLGAVQAVATDRCQHELRRSGSASTPPHRPCPAAQDRCLHLVRAVDRPIGGARYGRMFPDLRRQDADPRLLVRAGGKGGICDAAAFLDTQSVDGDDAREAAGWPFFGQLIAHDITADRSPINGDTELEALRNARGPALDLEMIYADGPVGAPFLFDLADPAKFLLGLTGGDVPRNQQGVALIGDPRNDSHAIALALHIALLQAHNTIVDLLRVNGAPEPDVFDHARVTLTWHYQWIVVHDFLPRLVGDELVRRVLAEGGRWYAPQPLQAFIPLEFADAAFRYGHAQIRHSYQLTEGGPTYPLFPDLVGFGPRPDDERIDLGLLFDLPGRALAQRSKQVDGRLAPSLLELPPQLTGANENAAFRSLAVRDLLRGASTELPSGEAVADLLGAAPLTKVELGHDWPRGTPLWFYILKEAQARTGGDGLGPVGGRIVTEVLIGLLRADPTSFLSLQPDWVPTLPAATSCFGLADLLTLRPHAPSPPRGSESPDHVELDTERHR</sequence>
<dbReference type="InterPro" id="IPR037120">
    <property type="entry name" value="Haem_peroxidase_sf_animal"/>
</dbReference>
<feature type="region of interest" description="Disordered" evidence="4">
    <location>
        <begin position="535"/>
        <end position="557"/>
    </location>
</feature>
<dbReference type="GO" id="GO:0006979">
    <property type="term" value="P:response to oxidative stress"/>
    <property type="evidence" value="ECO:0007669"/>
    <property type="project" value="InterPro"/>
</dbReference>
<dbReference type="GO" id="GO:0005576">
    <property type="term" value="C:extracellular region"/>
    <property type="evidence" value="ECO:0007669"/>
    <property type="project" value="UniProtKB-SubCell"/>
</dbReference>
<proteinExistence type="predicted"/>
<evidence type="ECO:0000256" key="2">
    <source>
        <dbReference type="ARBA" id="ARBA00022525"/>
    </source>
</evidence>
<keyword evidence="3" id="KW-0325">Glycoprotein</keyword>
<keyword evidence="6" id="KW-1185">Reference proteome</keyword>
<dbReference type="PRINTS" id="PR00457">
    <property type="entry name" value="ANPEROXIDASE"/>
</dbReference>